<reference evidence="1" key="1">
    <citation type="journal article" date="2021" name="Mol. Plant Microbe Interact.">
        <title>Complete Genome Sequence of the Plant-Pathogenic Fungus Colletotrichum lupini.</title>
        <authorList>
            <person name="Baroncelli R."/>
            <person name="Pensec F."/>
            <person name="Da Lio D."/>
            <person name="Boufleur T."/>
            <person name="Vicente I."/>
            <person name="Sarrocco S."/>
            <person name="Picot A."/>
            <person name="Baraldi E."/>
            <person name="Sukno S."/>
            <person name="Thon M."/>
            <person name="Le Floch G."/>
        </authorList>
    </citation>
    <scope>NUCLEOTIDE SEQUENCE</scope>
    <source>
        <strain evidence="1">IMI 504893</strain>
    </source>
</reference>
<accession>A0A9Q8WLK7</accession>
<protein>
    <submittedName>
        <fullName evidence="1">Uncharacterized protein</fullName>
    </submittedName>
</protein>
<dbReference type="KEGG" id="clup:CLUP02_13595"/>
<gene>
    <name evidence="1" type="ORF">CLUP02_13595</name>
</gene>
<organism evidence="1 2">
    <name type="scientific">Colletotrichum lupini</name>
    <dbReference type="NCBI Taxonomy" id="145971"/>
    <lineage>
        <taxon>Eukaryota</taxon>
        <taxon>Fungi</taxon>
        <taxon>Dikarya</taxon>
        <taxon>Ascomycota</taxon>
        <taxon>Pezizomycotina</taxon>
        <taxon>Sordariomycetes</taxon>
        <taxon>Hypocreomycetidae</taxon>
        <taxon>Glomerellales</taxon>
        <taxon>Glomerellaceae</taxon>
        <taxon>Colletotrichum</taxon>
        <taxon>Colletotrichum acutatum species complex</taxon>
    </lineage>
</organism>
<dbReference type="EMBL" id="CP019479">
    <property type="protein sequence ID" value="UQC88073.1"/>
    <property type="molecule type" value="Genomic_DNA"/>
</dbReference>
<dbReference type="GeneID" id="73347543"/>
<sequence length="84" mass="9279">MSLQKPVTASTQLLCGFLTLPQRRASDDVGSGSPNVERSSYPRDQIHISAAFSSTPIFVFWELPSHPTHTPAVLLDRLFAPRTQ</sequence>
<dbReference type="Proteomes" id="UP000830671">
    <property type="component" value="Chromosome 7"/>
</dbReference>
<proteinExistence type="predicted"/>
<evidence type="ECO:0000313" key="2">
    <source>
        <dbReference type="Proteomes" id="UP000830671"/>
    </source>
</evidence>
<keyword evidence="2" id="KW-1185">Reference proteome</keyword>
<name>A0A9Q8WLK7_9PEZI</name>
<evidence type="ECO:0000313" key="1">
    <source>
        <dbReference type="EMBL" id="UQC88073.1"/>
    </source>
</evidence>
<dbReference type="RefSeq" id="XP_049149679.1">
    <property type="nucleotide sequence ID" value="XM_049292533.1"/>
</dbReference>
<dbReference type="AlphaFoldDB" id="A0A9Q8WLK7"/>